<dbReference type="STRING" id="112090.W4H009"/>
<gene>
    <name evidence="4" type="ORF">H257_03055</name>
</gene>
<protein>
    <submittedName>
        <fullName evidence="4">Uncharacterized protein</fullName>
    </submittedName>
</protein>
<organism evidence="4">
    <name type="scientific">Aphanomyces astaci</name>
    <name type="common">Crayfish plague agent</name>
    <dbReference type="NCBI Taxonomy" id="112090"/>
    <lineage>
        <taxon>Eukaryota</taxon>
        <taxon>Sar</taxon>
        <taxon>Stramenopiles</taxon>
        <taxon>Oomycota</taxon>
        <taxon>Saprolegniomycetes</taxon>
        <taxon>Saprolegniales</taxon>
        <taxon>Verrucalvaceae</taxon>
        <taxon>Aphanomyces</taxon>
    </lineage>
</organism>
<dbReference type="PROSITE" id="PS50294">
    <property type="entry name" value="WD_REPEATS_REGION"/>
    <property type="match status" value="1"/>
</dbReference>
<dbReference type="PANTHER" id="PTHR14107">
    <property type="entry name" value="WD REPEAT PROTEIN"/>
    <property type="match status" value="1"/>
</dbReference>
<keyword evidence="1 3" id="KW-0853">WD repeat</keyword>
<dbReference type="OrthoDB" id="68820at2759"/>
<sequence length="418" mass="46603">MDHLTTTSGSVYTLQQQFQSRDVLLDGKSLRIHHMAKHIHPAIDGDVPVKNPWNKKVSMSIVDTKTYIPYTGQAQSTSTSDTFILHNFGDYLFLYPFDNMQTPVDIMRFSHAPICHDFRVPMLSVQPTNLVLALLSNDVLVFDPLHGLDTFSHHNRNGAVCCSPITTTKWVQQSHTEFVVAHENGAIYVYDHTFPDESSEFMDVEQPEGEFTLLLQREDRTNPVACWHVSTQAIYDVSFSPNGKYLACVGKTGALIVFQYHMQRKIAMMQSHFGALTCLAWSPNSLYILTGGQDDVVTVWSLQHNTALARCEGHNSWVTSVAFDPWFSSHTAVRFGSVGEDGVLCLWDLTIPQDDAKLYDVAPVLCAKVAPHPLTHIVFHATSIAVTGRDGSLLMYSRPASDVLPATDLAQIVPSYAF</sequence>
<keyword evidence="2" id="KW-0677">Repeat</keyword>
<dbReference type="PANTHER" id="PTHR14107:SF16">
    <property type="entry name" value="AT02583P"/>
    <property type="match status" value="1"/>
</dbReference>
<evidence type="ECO:0000256" key="3">
    <source>
        <dbReference type="PROSITE-ProRule" id="PRU00221"/>
    </source>
</evidence>
<dbReference type="InterPro" id="IPR036322">
    <property type="entry name" value="WD40_repeat_dom_sf"/>
</dbReference>
<dbReference type="Gene3D" id="2.130.10.10">
    <property type="entry name" value="YVTN repeat-like/Quinoprotein amine dehydrogenase"/>
    <property type="match status" value="1"/>
</dbReference>
<reference evidence="4" key="1">
    <citation type="submission" date="2013-12" db="EMBL/GenBank/DDBJ databases">
        <title>The Genome Sequence of Aphanomyces astaci APO3.</title>
        <authorList>
            <consortium name="The Broad Institute Genomics Platform"/>
            <person name="Russ C."/>
            <person name="Tyler B."/>
            <person name="van West P."/>
            <person name="Dieguez-Uribeondo J."/>
            <person name="Young S.K."/>
            <person name="Zeng Q."/>
            <person name="Gargeya S."/>
            <person name="Fitzgerald M."/>
            <person name="Abouelleil A."/>
            <person name="Alvarado L."/>
            <person name="Chapman S.B."/>
            <person name="Gainer-Dewar J."/>
            <person name="Goldberg J."/>
            <person name="Griggs A."/>
            <person name="Gujja S."/>
            <person name="Hansen M."/>
            <person name="Howarth C."/>
            <person name="Imamovic A."/>
            <person name="Ireland A."/>
            <person name="Larimer J."/>
            <person name="McCowan C."/>
            <person name="Murphy C."/>
            <person name="Pearson M."/>
            <person name="Poon T.W."/>
            <person name="Priest M."/>
            <person name="Roberts A."/>
            <person name="Saif S."/>
            <person name="Shea T."/>
            <person name="Sykes S."/>
            <person name="Wortman J."/>
            <person name="Nusbaum C."/>
            <person name="Birren B."/>
        </authorList>
    </citation>
    <scope>NUCLEOTIDE SEQUENCE [LARGE SCALE GENOMIC DNA]</scope>
    <source>
        <strain evidence="4">APO3</strain>
    </source>
</reference>
<dbReference type="InterPro" id="IPR015943">
    <property type="entry name" value="WD40/YVTN_repeat-like_dom_sf"/>
</dbReference>
<dbReference type="SUPFAM" id="SSF50978">
    <property type="entry name" value="WD40 repeat-like"/>
    <property type="match status" value="1"/>
</dbReference>
<dbReference type="InterPro" id="IPR051362">
    <property type="entry name" value="WD_repeat_creC_regulators"/>
</dbReference>
<evidence type="ECO:0000256" key="2">
    <source>
        <dbReference type="ARBA" id="ARBA00022737"/>
    </source>
</evidence>
<evidence type="ECO:0000256" key="1">
    <source>
        <dbReference type="ARBA" id="ARBA00022574"/>
    </source>
</evidence>
<dbReference type="Pfam" id="PF00400">
    <property type="entry name" value="WD40"/>
    <property type="match status" value="3"/>
</dbReference>
<dbReference type="RefSeq" id="XP_009825260.1">
    <property type="nucleotide sequence ID" value="XM_009826958.1"/>
</dbReference>
<feature type="repeat" description="WD" evidence="3">
    <location>
        <begin position="269"/>
        <end position="310"/>
    </location>
</feature>
<accession>W4H009</accession>
<evidence type="ECO:0000313" key="4">
    <source>
        <dbReference type="EMBL" id="ETV85242.1"/>
    </source>
</evidence>
<dbReference type="AlphaFoldDB" id="W4H009"/>
<dbReference type="VEuPathDB" id="FungiDB:H257_03055"/>
<dbReference type="PROSITE" id="PS50082">
    <property type="entry name" value="WD_REPEATS_2"/>
    <property type="match status" value="1"/>
</dbReference>
<dbReference type="GeneID" id="20805051"/>
<name>W4H009_APHAT</name>
<proteinExistence type="predicted"/>
<dbReference type="SMART" id="SM00320">
    <property type="entry name" value="WD40"/>
    <property type="match status" value="5"/>
</dbReference>
<dbReference type="EMBL" id="KI913118">
    <property type="protein sequence ID" value="ETV85242.1"/>
    <property type="molecule type" value="Genomic_DNA"/>
</dbReference>
<dbReference type="InterPro" id="IPR001680">
    <property type="entry name" value="WD40_rpt"/>
</dbReference>